<evidence type="ECO:0000259" key="3">
    <source>
        <dbReference type="Pfam" id="PF09832"/>
    </source>
</evidence>
<feature type="domain" description="DUF2059" evidence="3">
    <location>
        <begin position="95"/>
        <end position="152"/>
    </location>
</feature>
<protein>
    <submittedName>
        <fullName evidence="4">DUF2059 domain-containing protein</fullName>
    </submittedName>
</protein>
<organism evidence="4 5">
    <name type="scientific">Tianweitania aestuarii</name>
    <dbReference type="NCBI Taxonomy" id="2814886"/>
    <lineage>
        <taxon>Bacteria</taxon>
        <taxon>Pseudomonadati</taxon>
        <taxon>Pseudomonadota</taxon>
        <taxon>Alphaproteobacteria</taxon>
        <taxon>Hyphomicrobiales</taxon>
        <taxon>Phyllobacteriaceae</taxon>
        <taxon>Tianweitania</taxon>
    </lineage>
</organism>
<feature type="chain" id="PRO_5045286205" evidence="2">
    <location>
        <begin position="29"/>
        <end position="194"/>
    </location>
</feature>
<feature type="signal peptide" evidence="2">
    <location>
        <begin position="1"/>
        <end position="28"/>
    </location>
</feature>
<proteinExistence type="predicted"/>
<evidence type="ECO:0000313" key="5">
    <source>
        <dbReference type="Proteomes" id="UP001297272"/>
    </source>
</evidence>
<gene>
    <name evidence="4" type="ORF">JYU29_08590</name>
</gene>
<accession>A0ABS5RUU4</accession>
<dbReference type="InterPro" id="IPR018637">
    <property type="entry name" value="DUF2059"/>
</dbReference>
<reference evidence="4 5" key="1">
    <citation type="submission" date="2021-03" db="EMBL/GenBank/DDBJ databases">
        <title>Tianweitania aestuarii sp. nov., isolated from a tidal flat.</title>
        <authorList>
            <person name="Park S."/>
            <person name="Yoon J.-H."/>
        </authorList>
    </citation>
    <scope>NUCLEOTIDE SEQUENCE [LARGE SCALE GENOMIC DNA]</scope>
    <source>
        <strain evidence="4 5">BSSL-BM11</strain>
    </source>
</reference>
<dbReference type="EMBL" id="JAFMNX010000002">
    <property type="protein sequence ID" value="MBS9720742.1"/>
    <property type="molecule type" value="Genomic_DNA"/>
</dbReference>
<dbReference type="Pfam" id="PF09832">
    <property type="entry name" value="DUF2059"/>
    <property type="match status" value="1"/>
</dbReference>
<evidence type="ECO:0000313" key="4">
    <source>
        <dbReference type="EMBL" id="MBS9720742.1"/>
    </source>
</evidence>
<keyword evidence="2" id="KW-0732">Signal</keyword>
<feature type="compositionally biased region" description="Low complexity" evidence="1">
    <location>
        <begin position="167"/>
        <end position="186"/>
    </location>
</feature>
<dbReference type="RefSeq" id="WP_213984406.1">
    <property type="nucleotide sequence ID" value="NZ_JAFMNX010000002.1"/>
</dbReference>
<evidence type="ECO:0000256" key="2">
    <source>
        <dbReference type="SAM" id="SignalP"/>
    </source>
</evidence>
<feature type="region of interest" description="Disordered" evidence="1">
    <location>
        <begin position="159"/>
        <end position="194"/>
    </location>
</feature>
<sequence>MILTFRARRLIAGLAGAAFLFGAGAAFAQEVTPSHLAAARSALSAVKITDQFDSILPAGAQALKQEMIQKDPNLEDLIIKTVDEKTLELAKRRADLENEAAQVYARAFTEQELNDIAAFYTSPAGKKLLQQGGRVTREVMQAAEIWQRGVSRDLAEAVAASFEPARQQATGAQQPAAGEQPATDTPAPTPAPAQ</sequence>
<evidence type="ECO:0000256" key="1">
    <source>
        <dbReference type="SAM" id="MobiDB-lite"/>
    </source>
</evidence>
<dbReference type="Proteomes" id="UP001297272">
    <property type="component" value="Unassembled WGS sequence"/>
</dbReference>
<keyword evidence="5" id="KW-1185">Reference proteome</keyword>
<comment type="caution">
    <text evidence="4">The sequence shown here is derived from an EMBL/GenBank/DDBJ whole genome shotgun (WGS) entry which is preliminary data.</text>
</comment>
<name>A0ABS5RUU4_9HYPH</name>